<evidence type="ECO:0000256" key="1">
    <source>
        <dbReference type="ARBA" id="ARBA00004141"/>
    </source>
</evidence>
<dbReference type="EMBL" id="CP054000">
    <property type="protein sequence ID" value="QKH79593.1"/>
    <property type="molecule type" value="Genomic_DNA"/>
</dbReference>
<dbReference type="PANTHER" id="PTHR37422:SF13">
    <property type="entry name" value="LIPOPOLYSACCHARIDE BIOSYNTHESIS PROTEIN PA4999-RELATED"/>
    <property type="match status" value="1"/>
</dbReference>
<protein>
    <submittedName>
        <fullName evidence="6">O-antigen ligase family protein</fullName>
    </submittedName>
</protein>
<dbReference type="PANTHER" id="PTHR37422">
    <property type="entry name" value="TEICHURONIC ACID BIOSYNTHESIS PROTEIN TUAE"/>
    <property type="match status" value="1"/>
</dbReference>
<dbReference type="GO" id="GO:0016020">
    <property type="term" value="C:membrane"/>
    <property type="evidence" value="ECO:0007669"/>
    <property type="project" value="UniProtKB-SubCell"/>
</dbReference>
<evidence type="ECO:0000256" key="3">
    <source>
        <dbReference type="ARBA" id="ARBA00022989"/>
    </source>
</evidence>
<comment type="subcellular location">
    <subcellularLocation>
        <location evidence="1">Membrane</location>
        <topology evidence="1">Multi-pass membrane protein</topology>
    </subcellularLocation>
</comment>
<name>A0A133N3A5_FINMA</name>
<keyword evidence="6" id="KW-0436">Ligase</keyword>
<dbReference type="Proteomes" id="UP000502899">
    <property type="component" value="Chromosome"/>
</dbReference>
<dbReference type="Pfam" id="PF04932">
    <property type="entry name" value="Wzy_C"/>
    <property type="match status" value="1"/>
</dbReference>
<sequence length="408" mass="46740">MKSLYNRILNYSTDQKLILLTAITMFMPFYIGIGVLIVDMFYFVYQNKFKEIFDKSNLSIFGLIFAVYSLVVSIVFNNTYGILATVGMFVLFVFLLFIRKNMTEQFMEDCMLIIMLFASICFLITLTQYSIILKDNSFNYTQFMKYISENRTTVGTFFFNANYYAMVCSLVGIISAYKYFSTESFERLFSFVVGVLSVLTLLITDSRGAMFASFVAVFALTIMMKKRKYTIAIISVFALAFVGIVALGRMDLIPRVDKIGFDMGLRRSIWISAIAAFKKNFIIGVGPLGIHNIYTTIRDRAILHSHNLYLDILVNYGLIGAGLLIPIIYQLFREIKSLYSQKYTKMIIAMIIMVMIHSMVDVTIFWTQTSFIFLTFVAGVGELSTVPVSEFSLFKAKKSFKTKNIYEK</sequence>
<evidence type="ECO:0000313" key="7">
    <source>
        <dbReference type="Proteomes" id="UP000502899"/>
    </source>
</evidence>
<dbReference type="RefSeq" id="WP_002841329.1">
    <property type="nucleotide sequence ID" value="NZ_CAMPWK010000007.1"/>
</dbReference>
<evidence type="ECO:0000256" key="2">
    <source>
        <dbReference type="ARBA" id="ARBA00022692"/>
    </source>
</evidence>
<gene>
    <name evidence="6" type="ORF">FOC70_04135</name>
</gene>
<keyword evidence="4" id="KW-0472">Membrane</keyword>
<feature type="domain" description="O-antigen ligase-related" evidence="5">
    <location>
        <begin position="194"/>
        <end position="324"/>
    </location>
</feature>
<dbReference type="InterPro" id="IPR051533">
    <property type="entry name" value="WaaL-like"/>
</dbReference>
<evidence type="ECO:0000313" key="6">
    <source>
        <dbReference type="EMBL" id="QKH79593.1"/>
    </source>
</evidence>
<keyword evidence="3" id="KW-1133">Transmembrane helix</keyword>
<proteinExistence type="predicted"/>
<dbReference type="AlphaFoldDB" id="A0A133N3A5"/>
<organism evidence="6 7">
    <name type="scientific">Finegoldia magna</name>
    <name type="common">Peptostreptococcus magnus</name>
    <dbReference type="NCBI Taxonomy" id="1260"/>
    <lineage>
        <taxon>Bacteria</taxon>
        <taxon>Bacillati</taxon>
        <taxon>Bacillota</taxon>
        <taxon>Tissierellia</taxon>
        <taxon>Tissierellales</taxon>
        <taxon>Peptoniphilaceae</taxon>
        <taxon>Finegoldia</taxon>
    </lineage>
</organism>
<evidence type="ECO:0000259" key="5">
    <source>
        <dbReference type="Pfam" id="PF04932"/>
    </source>
</evidence>
<dbReference type="InterPro" id="IPR007016">
    <property type="entry name" value="O-antigen_ligase-rel_domated"/>
</dbReference>
<accession>A0A133N3A5</accession>
<evidence type="ECO:0000256" key="4">
    <source>
        <dbReference type="ARBA" id="ARBA00023136"/>
    </source>
</evidence>
<keyword evidence="2" id="KW-0812">Transmembrane</keyword>
<reference evidence="6 7" key="1">
    <citation type="submission" date="2020-05" db="EMBL/GenBank/DDBJ databases">
        <title>FDA dAtabase for Regulatory Grade micrObial Sequences (FDA-ARGOS): Supporting development and validation of Infectious Disease Dx tests.</title>
        <authorList>
            <person name="Pederson C."/>
            <person name="Tallon L."/>
            <person name="Sadzewicz L."/>
            <person name="Zhao X."/>
            <person name="Vavikolanu K."/>
            <person name="Mehta A."/>
            <person name="Aluvathingal J."/>
            <person name="Nadendla S."/>
            <person name="Myers T."/>
            <person name="Yan Y."/>
            <person name="Sichtig H."/>
        </authorList>
    </citation>
    <scope>NUCLEOTIDE SEQUENCE [LARGE SCALE GENOMIC DNA]</scope>
    <source>
        <strain evidence="6 7">FDAARGOS_764</strain>
    </source>
</reference>
<dbReference type="GO" id="GO:0016874">
    <property type="term" value="F:ligase activity"/>
    <property type="evidence" value="ECO:0007669"/>
    <property type="project" value="UniProtKB-KW"/>
</dbReference>